<gene>
    <name evidence="1" type="ORF">SUTH_00520</name>
</gene>
<dbReference type="EMBL" id="AP012547">
    <property type="protein sequence ID" value="BAO28334.1"/>
    <property type="molecule type" value="Genomic_DNA"/>
</dbReference>
<dbReference type="Proteomes" id="UP000031637">
    <property type="component" value="Chromosome"/>
</dbReference>
<evidence type="ECO:0000313" key="2">
    <source>
        <dbReference type="Proteomes" id="UP000031637"/>
    </source>
</evidence>
<reference evidence="1 2" key="1">
    <citation type="journal article" date="2014" name="Syst. Appl. Microbiol.">
        <title>Complete genomes of freshwater sulfur oxidizers Sulfuricella denitrificans skB26 and Sulfuritalea hydrogenivorans sk43H: genetic insights into the sulfur oxidation pathway of betaproteobacteria.</title>
        <authorList>
            <person name="Watanabe T."/>
            <person name="Kojima H."/>
            <person name="Fukui M."/>
        </authorList>
    </citation>
    <scope>NUCLEOTIDE SEQUENCE [LARGE SCALE GENOMIC DNA]</scope>
    <source>
        <strain evidence="1">DSM22779</strain>
    </source>
</reference>
<sequence>MLMVLPSARGVRLLDYIERQTGWRASLADVRKRSPFESWPISVRHNLLVSALWLLDDWPERFVRAATAAGLSQSRILRGELLPFWFESEIRLNLGAGFPAPTGEEARQAAAYLVKDGKKISGCAVGRLIGSRNSAAARGYAKDKPVAMTDADFEHVIDKLSVEIKGLRPRSPKRLILQRDRTIYRLMRATGWSVKKLLGMTVGDAAGLASTPKGEREYSGEVAGLLLTYLRDTRRHLASECRSDALFIQWRGGVLCGKVWSCRSQKCKKPPKPGSHANGRSHRT</sequence>
<organism evidence="1 2">
    <name type="scientific">Sulfuritalea hydrogenivorans sk43H</name>
    <dbReference type="NCBI Taxonomy" id="1223802"/>
    <lineage>
        <taxon>Bacteria</taxon>
        <taxon>Pseudomonadati</taxon>
        <taxon>Pseudomonadota</taxon>
        <taxon>Betaproteobacteria</taxon>
        <taxon>Nitrosomonadales</taxon>
        <taxon>Sterolibacteriaceae</taxon>
        <taxon>Sulfuritalea</taxon>
    </lineage>
</organism>
<dbReference type="KEGG" id="shd:SUTH_00520"/>
<evidence type="ECO:0000313" key="1">
    <source>
        <dbReference type="EMBL" id="BAO28334.1"/>
    </source>
</evidence>
<keyword evidence="2" id="KW-1185">Reference proteome</keyword>
<name>W0SAV8_9PROT</name>
<dbReference type="RefSeq" id="WP_148312831.1">
    <property type="nucleotide sequence ID" value="NZ_AP012547.1"/>
</dbReference>
<protein>
    <submittedName>
        <fullName evidence="1">Uncharacterized protein</fullName>
    </submittedName>
</protein>
<dbReference type="OrthoDB" id="9036115at2"/>
<dbReference type="HOGENOM" id="CLU_979781_0_0_4"/>
<proteinExistence type="predicted"/>
<accession>W0SAV8</accession>
<dbReference type="AlphaFoldDB" id="W0SAV8"/>